<sequence>MKVPNWMHVGLVLWMTVYLATPRLLAADQTPASAVPIKRTIDNIVLHDGQLRGALVDEAGKGVPDAPVLIGQDGKLLKQLRTDEDGRFRFKVAKPGLFQVVSHGSAAAYHTFPAEQAPEGAKQAVIHQVDPQVARGGSPAGLFSCLANPIFLALLIGAAIAIPLALDDDDDDDAS</sequence>
<protein>
    <recommendedName>
        <fullName evidence="3">Nickel uptake substrate-specific transmembrane region</fullName>
    </recommendedName>
</protein>
<dbReference type="RefSeq" id="WP_068132645.1">
    <property type="nucleotide sequence ID" value="NZ_CP042914.1"/>
</dbReference>
<keyword evidence="2" id="KW-1185">Reference proteome</keyword>
<proteinExistence type="predicted"/>
<accession>A0A5B9QY55</accession>
<evidence type="ECO:0000313" key="1">
    <source>
        <dbReference type="EMBL" id="QEG42809.1"/>
    </source>
</evidence>
<dbReference type="KEGG" id="rul:UC8_48510"/>
<dbReference type="SUPFAM" id="SSF49478">
    <property type="entry name" value="Cna protein B-type domain"/>
    <property type="match status" value="1"/>
</dbReference>
<name>A0A5B9QY55_9BACT</name>
<dbReference type="AlphaFoldDB" id="A0A5B9QY55"/>
<reference evidence="1 2" key="1">
    <citation type="submission" date="2019-08" db="EMBL/GenBank/DDBJ databases">
        <title>Deep-cultivation of Planctomycetes and their phenomic and genomic characterization uncovers novel biology.</title>
        <authorList>
            <person name="Wiegand S."/>
            <person name="Jogler M."/>
            <person name="Boedeker C."/>
            <person name="Pinto D."/>
            <person name="Vollmers J."/>
            <person name="Rivas-Marin E."/>
            <person name="Kohn T."/>
            <person name="Peeters S.H."/>
            <person name="Heuer A."/>
            <person name="Rast P."/>
            <person name="Oberbeckmann S."/>
            <person name="Bunk B."/>
            <person name="Jeske O."/>
            <person name="Meyerdierks A."/>
            <person name="Storesund J.E."/>
            <person name="Kallscheuer N."/>
            <person name="Luecker S."/>
            <person name="Lage O.M."/>
            <person name="Pohl T."/>
            <person name="Merkel B.J."/>
            <person name="Hornburger P."/>
            <person name="Mueller R.-W."/>
            <person name="Bruemmer F."/>
            <person name="Labrenz M."/>
            <person name="Spormann A.M."/>
            <person name="Op den Camp H."/>
            <person name="Overmann J."/>
            <person name="Amann R."/>
            <person name="Jetten M.S.M."/>
            <person name="Mascher T."/>
            <person name="Medema M.H."/>
            <person name="Devos D.P."/>
            <person name="Kaster A.-K."/>
            <person name="Ovreas L."/>
            <person name="Rohde M."/>
            <person name="Galperin M.Y."/>
            <person name="Jogler C."/>
        </authorList>
    </citation>
    <scope>NUCLEOTIDE SEQUENCE [LARGE SCALE GENOMIC DNA]</scope>
    <source>
        <strain evidence="1 2">UC8</strain>
    </source>
</reference>
<dbReference type="OrthoDB" id="279098at2"/>
<dbReference type="Proteomes" id="UP000325286">
    <property type="component" value="Chromosome"/>
</dbReference>
<organism evidence="1 2">
    <name type="scientific">Roseimaritima ulvae</name>
    <dbReference type="NCBI Taxonomy" id="980254"/>
    <lineage>
        <taxon>Bacteria</taxon>
        <taxon>Pseudomonadati</taxon>
        <taxon>Planctomycetota</taxon>
        <taxon>Planctomycetia</taxon>
        <taxon>Pirellulales</taxon>
        <taxon>Pirellulaceae</taxon>
        <taxon>Roseimaritima</taxon>
    </lineage>
</organism>
<dbReference type="EMBL" id="CP042914">
    <property type="protein sequence ID" value="QEG42809.1"/>
    <property type="molecule type" value="Genomic_DNA"/>
</dbReference>
<evidence type="ECO:0008006" key="3">
    <source>
        <dbReference type="Google" id="ProtNLM"/>
    </source>
</evidence>
<dbReference type="InterPro" id="IPR013783">
    <property type="entry name" value="Ig-like_fold"/>
</dbReference>
<dbReference type="Gene3D" id="2.60.40.10">
    <property type="entry name" value="Immunoglobulins"/>
    <property type="match status" value="1"/>
</dbReference>
<gene>
    <name evidence="1" type="ORF">UC8_48510</name>
</gene>
<evidence type="ECO:0000313" key="2">
    <source>
        <dbReference type="Proteomes" id="UP000325286"/>
    </source>
</evidence>